<dbReference type="Proteomes" id="UP000054549">
    <property type="component" value="Unassembled WGS sequence"/>
</dbReference>
<evidence type="ECO:0000313" key="7">
    <source>
        <dbReference type="Proteomes" id="UP000054549"/>
    </source>
</evidence>
<evidence type="ECO:0000256" key="2">
    <source>
        <dbReference type="ARBA" id="ARBA00022741"/>
    </source>
</evidence>
<dbReference type="PROSITE" id="PS00108">
    <property type="entry name" value="PROTEIN_KINASE_ST"/>
    <property type="match status" value="1"/>
</dbReference>
<dbReference type="InParanoid" id="A0A0C2W8Z7"/>
<protein>
    <recommendedName>
        <fullName evidence="5">Protein kinase domain-containing protein</fullName>
    </recommendedName>
</protein>
<evidence type="ECO:0000259" key="5">
    <source>
        <dbReference type="PROSITE" id="PS50011"/>
    </source>
</evidence>
<name>A0A0C2W8Z7_AMAMK</name>
<dbReference type="PANTHER" id="PTHR44329">
    <property type="entry name" value="SERINE/THREONINE-PROTEIN KINASE TNNI3K-RELATED"/>
    <property type="match status" value="1"/>
</dbReference>
<dbReference type="STRING" id="946122.A0A0C2W8Z7"/>
<feature type="domain" description="Protein kinase" evidence="5">
    <location>
        <begin position="378"/>
        <end position="654"/>
    </location>
</feature>
<proteinExistence type="predicted"/>
<evidence type="ECO:0000256" key="1">
    <source>
        <dbReference type="ARBA" id="ARBA00022527"/>
    </source>
</evidence>
<sequence length="656" mass="74832">MLPASTNSEVHVPCYFPRFYWSFRLSADDDASLEPAMHVYDVYENILTEANETPVHHRSIFHDFSHDIDPATQVVLDTAEEAFCRLESEVEETLVEVISKLRAHRGCRSVQVKQFAFENMRRYFSFLRFRNCGAFKVLIRSIRESVVCSASSGTVYCAYQPLISQLHIRVILRTMLAYLVPDDNPHARSSTERQFMSTALLRNFYDAMDSFCWTLHNAEVCIGMTDDEQEFLLSDICYATLADNYKDNSDCRDLIFPILPNLAIYLLGNVDVDNDEIQEPTNPHKLVNVSVGTECAIDVHLRNAMLLNSYPERLYFSCLRLTTLTLSAYDEFRWIQEHQDYSRLKQRCRQKFLQTQVTKTLVIKGAITLLDLTDEVELIGVSPVGFGSFSDVWKGSWSDRIEQKKKLVAVKYLRKVIFGDVREQLMKRLQAECMAWHRLCHRHVNQLYGLLQTSQSIGMVSQWCENGTITEYLSNNVNANKMRLLVQVASGMAYLHSCQPAVIHGDLKGGNILIDEHGCAIISDFGLSKVMEGMVEQIGSSFFAGSTRWMAPELILPLVEDDGRSPTVTTYSDVFAFGGVCLEVVTGQPPYPHRSNDHAVLVDILRGVRPCRGAARDVYIKHEVAFWSMLEKCWDDLKKCRPSMQEMVVFLKTLTT</sequence>
<dbReference type="Pfam" id="PF07714">
    <property type="entry name" value="PK_Tyr_Ser-Thr"/>
    <property type="match status" value="1"/>
</dbReference>
<dbReference type="Gene3D" id="1.10.510.10">
    <property type="entry name" value="Transferase(Phosphotransferase) domain 1"/>
    <property type="match status" value="1"/>
</dbReference>
<dbReference type="OrthoDB" id="6718656at2759"/>
<dbReference type="PROSITE" id="PS50011">
    <property type="entry name" value="PROTEIN_KINASE_DOM"/>
    <property type="match status" value="1"/>
</dbReference>
<dbReference type="GO" id="GO:0005524">
    <property type="term" value="F:ATP binding"/>
    <property type="evidence" value="ECO:0007669"/>
    <property type="project" value="UniProtKB-UniRule"/>
</dbReference>
<evidence type="ECO:0000256" key="3">
    <source>
        <dbReference type="ARBA" id="ARBA00022840"/>
    </source>
</evidence>
<dbReference type="PANTHER" id="PTHR44329:SF261">
    <property type="entry name" value="ZINC FINGER CONTAINING PROTEIN KINASE-RELATED"/>
    <property type="match status" value="1"/>
</dbReference>
<keyword evidence="1" id="KW-0418">Kinase</keyword>
<dbReference type="EMBL" id="KN818361">
    <property type="protein sequence ID" value="KIL57672.1"/>
    <property type="molecule type" value="Genomic_DNA"/>
</dbReference>
<keyword evidence="3 4" id="KW-0067">ATP-binding</keyword>
<dbReference type="AlphaFoldDB" id="A0A0C2W8Z7"/>
<dbReference type="InterPro" id="IPR008271">
    <property type="entry name" value="Ser/Thr_kinase_AS"/>
</dbReference>
<dbReference type="SUPFAM" id="SSF56112">
    <property type="entry name" value="Protein kinase-like (PK-like)"/>
    <property type="match status" value="1"/>
</dbReference>
<dbReference type="InterPro" id="IPR000719">
    <property type="entry name" value="Prot_kinase_dom"/>
</dbReference>
<organism evidence="6 7">
    <name type="scientific">Amanita muscaria (strain Koide BX008)</name>
    <dbReference type="NCBI Taxonomy" id="946122"/>
    <lineage>
        <taxon>Eukaryota</taxon>
        <taxon>Fungi</taxon>
        <taxon>Dikarya</taxon>
        <taxon>Basidiomycota</taxon>
        <taxon>Agaricomycotina</taxon>
        <taxon>Agaricomycetes</taxon>
        <taxon>Agaricomycetidae</taxon>
        <taxon>Agaricales</taxon>
        <taxon>Pluteineae</taxon>
        <taxon>Amanitaceae</taxon>
        <taxon>Amanita</taxon>
    </lineage>
</organism>
<evidence type="ECO:0000313" key="6">
    <source>
        <dbReference type="EMBL" id="KIL57672.1"/>
    </source>
</evidence>
<dbReference type="SMART" id="SM00220">
    <property type="entry name" value="S_TKc"/>
    <property type="match status" value="1"/>
</dbReference>
<evidence type="ECO:0000256" key="4">
    <source>
        <dbReference type="PROSITE-ProRule" id="PRU10141"/>
    </source>
</evidence>
<keyword evidence="7" id="KW-1185">Reference proteome</keyword>
<accession>A0A0C2W8Z7</accession>
<dbReference type="GO" id="GO:0004674">
    <property type="term" value="F:protein serine/threonine kinase activity"/>
    <property type="evidence" value="ECO:0007669"/>
    <property type="project" value="UniProtKB-KW"/>
</dbReference>
<dbReference type="InterPro" id="IPR001245">
    <property type="entry name" value="Ser-Thr/Tyr_kinase_cat_dom"/>
</dbReference>
<dbReference type="PROSITE" id="PS00107">
    <property type="entry name" value="PROTEIN_KINASE_ATP"/>
    <property type="match status" value="1"/>
</dbReference>
<dbReference type="InterPro" id="IPR011009">
    <property type="entry name" value="Kinase-like_dom_sf"/>
</dbReference>
<reference evidence="6 7" key="1">
    <citation type="submission" date="2014-04" db="EMBL/GenBank/DDBJ databases">
        <title>Evolutionary Origins and Diversification of the Mycorrhizal Mutualists.</title>
        <authorList>
            <consortium name="DOE Joint Genome Institute"/>
            <consortium name="Mycorrhizal Genomics Consortium"/>
            <person name="Kohler A."/>
            <person name="Kuo A."/>
            <person name="Nagy L.G."/>
            <person name="Floudas D."/>
            <person name="Copeland A."/>
            <person name="Barry K.W."/>
            <person name="Cichocki N."/>
            <person name="Veneault-Fourrey C."/>
            <person name="LaButti K."/>
            <person name="Lindquist E.A."/>
            <person name="Lipzen A."/>
            <person name="Lundell T."/>
            <person name="Morin E."/>
            <person name="Murat C."/>
            <person name="Riley R."/>
            <person name="Ohm R."/>
            <person name="Sun H."/>
            <person name="Tunlid A."/>
            <person name="Henrissat B."/>
            <person name="Grigoriev I.V."/>
            <person name="Hibbett D.S."/>
            <person name="Martin F."/>
        </authorList>
    </citation>
    <scope>NUCLEOTIDE SEQUENCE [LARGE SCALE GENOMIC DNA]</scope>
    <source>
        <strain evidence="6 7">Koide BX008</strain>
    </source>
</reference>
<dbReference type="InterPro" id="IPR051681">
    <property type="entry name" value="Ser/Thr_Kinases-Pseudokinases"/>
</dbReference>
<dbReference type="HOGENOM" id="CLU_026937_0_0_1"/>
<keyword evidence="1" id="KW-0723">Serine/threonine-protein kinase</keyword>
<keyword evidence="2 4" id="KW-0547">Nucleotide-binding</keyword>
<dbReference type="InterPro" id="IPR017441">
    <property type="entry name" value="Protein_kinase_ATP_BS"/>
</dbReference>
<gene>
    <name evidence="6" type="ORF">M378DRAFT_375650</name>
</gene>
<feature type="binding site" evidence="4">
    <location>
        <position position="411"/>
    </location>
    <ligand>
        <name>ATP</name>
        <dbReference type="ChEBI" id="CHEBI:30616"/>
    </ligand>
</feature>
<keyword evidence="1" id="KW-0808">Transferase</keyword>